<comment type="subcellular location">
    <subcellularLocation>
        <location evidence="1">Cell membrane</location>
        <topology evidence="1">Multi-pass membrane protein</topology>
    </subcellularLocation>
</comment>
<protein>
    <recommendedName>
        <fullName evidence="7">Type II secretion system protein GspF domain-containing protein</fullName>
    </recommendedName>
</protein>
<feature type="domain" description="Type II secretion system protein GspF" evidence="7">
    <location>
        <begin position="145"/>
        <end position="267"/>
    </location>
</feature>
<evidence type="ECO:0000256" key="6">
    <source>
        <dbReference type="SAM" id="Phobius"/>
    </source>
</evidence>
<evidence type="ECO:0000256" key="1">
    <source>
        <dbReference type="ARBA" id="ARBA00004651"/>
    </source>
</evidence>
<gene>
    <name evidence="8" type="ORF">DW856_17260</name>
</gene>
<dbReference type="Pfam" id="PF00482">
    <property type="entry name" value="T2SSF"/>
    <property type="match status" value="1"/>
</dbReference>
<dbReference type="AlphaFoldDB" id="A0A3R6E237"/>
<feature type="transmembrane region" description="Helical" evidence="6">
    <location>
        <begin position="6"/>
        <end position="25"/>
    </location>
</feature>
<keyword evidence="4 6" id="KW-1133">Transmembrane helix</keyword>
<evidence type="ECO:0000259" key="7">
    <source>
        <dbReference type="Pfam" id="PF00482"/>
    </source>
</evidence>
<dbReference type="Gene3D" id="1.20.81.30">
    <property type="entry name" value="Type II secretion system (T2SS), domain F"/>
    <property type="match status" value="1"/>
</dbReference>
<accession>A0A3R6E237</accession>
<keyword evidence="2" id="KW-1003">Cell membrane</keyword>
<dbReference type="GO" id="GO:0005886">
    <property type="term" value="C:plasma membrane"/>
    <property type="evidence" value="ECO:0007669"/>
    <property type="project" value="UniProtKB-SubCell"/>
</dbReference>
<sequence length="281" mass="31580">MTVLNSMITFLIVVSGVLTFLACYIEPIQNTVKEATESILLYRLQAAKGRYFNYDRIATFIEENGVAYMLSNSINPVMYIVFKGLVGIVFGTLIGVSIELPIIQKIAVFILCFVIGFFGIDVIVKNNNENANQKMMLDISNTYDVLKIQVRAGVYITDSIFFCYQNCSNKRLKDALLAAYLDIKTDGNIEQALEKLNAKFNNRQISTLCAILEQSLTSGQSAEILDNITKKNVDVQKLINQQYRRKIEKIYNTLGILIVIGLFAVVFYIAGVTLKSVLLQF</sequence>
<dbReference type="RefSeq" id="WP_118599144.1">
    <property type="nucleotide sequence ID" value="NZ_QSHO01000020.1"/>
</dbReference>
<evidence type="ECO:0000256" key="5">
    <source>
        <dbReference type="ARBA" id="ARBA00023136"/>
    </source>
</evidence>
<organism evidence="8 9">
    <name type="scientific">Roseburia intestinalis</name>
    <dbReference type="NCBI Taxonomy" id="166486"/>
    <lineage>
        <taxon>Bacteria</taxon>
        <taxon>Bacillati</taxon>
        <taxon>Bacillota</taxon>
        <taxon>Clostridia</taxon>
        <taxon>Lachnospirales</taxon>
        <taxon>Lachnospiraceae</taxon>
        <taxon>Roseburia</taxon>
    </lineage>
</organism>
<feature type="transmembrane region" description="Helical" evidence="6">
    <location>
        <begin position="250"/>
        <end position="271"/>
    </location>
</feature>
<dbReference type="InterPro" id="IPR018076">
    <property type="entry name" value="T2SS_GspF_dom"/>
</dbReference>
<comment type="caution">
    <text evidence="8">The sequence shown here is derived from an EMBL/GenBank/DDBJ whole genome shotgun (WGS) entry which is preliminary data.</text>
</comment>
<proteinExistence type="predicted"/>
<dbReference type="EMBL" id="QSHO01000020">
    <property type="protein sequence ID" value="RHC13541.1"/>
    <property type="molecule type" value="Genomic_DNA"/>
</dbReference>
<evidence type="ECO:0000256" key="3">
    <source>
        <dbReference type="ARBA" id="ARBA00022692"/>
    </source>
</evidence>
<reference evidence="8 9" key="1">
    <citation type="submission" date="2018-08" db="EMBL/GenBank/DDBJ databases">
        <title>A genome reference for cultivated species of the human gut microbiota.</title>
        <authorList>
            <person name="Zou Y."/>
            <person name="Xue W."/>
            <person name="Luo G."/>
        </authorList>
    </citation>
    <scope>NUCLEOTIDE SEQUENCE [LARGE SCALE GENOMIC DNA]</scope>
    <source>
        <strain evidence="8 9">AM37-1AC</strain>
    </source>
</reference>
<dbReference type="Proteomes" id="UP000283513">
    <property type="component" value="Unassembled WGS sequence"/>
</dbReference>
<evidence type="ECO:0000256" key="4">
    <source>
        <dbReference type="ARBA" id="ARBA00022989"/>
    </source>
</evidence>
<keyword evidence="3 6" id="KW-0812">Transmembrane</keyword>
<name>A0A3R6E237_9FIRM</name>
<evidence type="ECO:0000256" key="2">
    <source>
        <dbReference type="ARBA" id="ARBA00022475"/>
    </source>
</evidence>
<feature type="transmembrane region" description="Helical" evidence="6">
    <location>
        <begin position="77"/>
        <end position="96"/>
    </location>
</feature>
<evidence type="ECO:0000313" key="8">
    <source>
        <dbReference type="EMBL" id="RHC13541.1"/>
    </source>
</evidence>
<keyword evidence="5 6" id="KW-0472">Membrane</keyword>
<dbReference type="InterPro" id="IPR042094">
    <property type="entry name" value="T2SS_GspF_sf"/>
</dbReference>
<evidence type="ECO:0000313" key="9">
    <source>
        <dbReference type="Proteomes" id="UP000283513"/>
    </source>
</evidence>
<feature type="transmembrane region" description="Helical" evidence="6">
    <location>
        <begin position="102"/>
        <end position="124"/>
    </location>
</feature>